<dbReference type="GO" id="GO:0006457">
    <property type="term" value="P:protein folding"/>
    <property type="evidence" value="ECO:0007669"/>
    <property type="project" value="InterPro"/>
</dbReference>
<accession>A0A6V7NGJ5</accession>
<dbReference type="PROSITE" id="PS50072">
    <property type="entry name" value="CSA_PPIASE_2"/>
    <property type="match status" value="1"/>
</dbReference>
<dbReference type="GO" id="GO:0005737">
    <property type="term" value="C:cytoplasm"/>
    <property type="evidence" value="ECO:0007669"/>
    <property type="project" value="TreeGrafter"/>
</dbReference>
<dbReference type="GO" id="GO:0003755">
    <property type="term" value="F:peptidyl-prolyl cis-trans isomerase activity"/>
    <property type="evidence" value="ECO:0007669"/>
    <property type="project" value="UniProtKB-KW"/>
</dbReference>
<keyword evidence="4" id="KW-0413">Isomerase</keyword>
<keyword evidence="3" id="KW-0697">Rotamase</keyword>
<evidence type="ECO:0000256" key="5">
    <source>
        <dbReference type="SAM" id="MobiDB-lite"/>
    </source>
</evidence>
<organism evidence="7">
    <name type="scientific">Ananas comosus var. bracteatus</name>
    <name type="common">red pineapple</name>
    <dbReference type="NCBI Taxonomy" id="296719"/>
    <lineage>
        <taxon>Eukaryota</taxon>
        <taxon>Viridiplantae</taxon>
        <taxon>Streptophyta</taxon>
        <taxon>Embryophyta</taxon>
        <taxon>Tracheophyta</taxon>
        <taxon>Spermatophyta</taxon>
        <taxon>Magnoliopsida</taxon>
        <taxon>Liliopsida</taxon>
        <taxon>Poales</taxon>
        <taxon>Bromeliaceae</taxon>
        <taxon>Bromelioideae</taxon>
        <taxon>Ananas</taxon>
    </lineage>
</organism>
<gene>
    <name evidence="7" type="ORF">CB5_LOCUS940</name>
</gene>
<dbReference type="InterPro" id="IPR002130">
    <property type="entry name" value="Cyclophilin-type_PPIase_dom"/>
</dbReference>
<dbReference type="EC" id="5.2.1.8" evidence="2"/>
<evidence type="ECO:0000256" key="3">
    <source>
        <dbReference type="ARBA" id="ARBA00023110"/>
    </source>
</evidence>
<proteinExistence type="inferred from homology"/>
<dbReference type="EMBL" id="LR862138">
    <property type="protein sequence ID" value="CAD1817729.1"/>
    <property type="molecule type" value="Genomic_DNA"/>
</dbReference>
<evidence type="ECO:0000256" key="4">
    <source>
        <dbReference type="ARBA" id="ARBA00023235"/>
    </source>
</evidence>
<dbReference type="PANTHER" id="PTHR11071:SF561">
    <property type="entry name" value="PEPTIDYL-PROLYL CIS-TRANS ISOMERASE D-RELATED"/>
    <property type="match status" value="1"/>
</dbReference>
<sequence length="264" mass="28402">MDVLPFLLSDKTRLREDPSVSALLLLLQPDRKDPSFLGGGGSSSSSTRKVMSSRMWFQEAELQSKVTNKVYFDISIGNPVRKLIGSIVIGLYREDVPNCRELRALCTGRGEGIRYKGSMFHRVIKDFLIQGGDFDKGNICGAAATYPSCSAAYSSSSSRRQPIVNRRRSVTPTSCYATQAQHSVAVTFEGEVGKGEQGGGEEGGAGKEAESPGESLQASSSFGRKVAKSRSWDAGAGASPATSWSAPQPHNHKANYICLLLGRM</sequence>
<evidence type="ECO:0000313" key="7">
    <source>
        <dbReference type="EMBL" id="CAD1817729.1"/>
    </source>
</evidence>
<dbReference type="PROSITE" id="PS00170">
    <property type="entry name" value="CSA_PPIASE_1"/>
    <property type="match status" value="1"/>
</dbReference>
<comment type="similarity">
    <text evidence="1">Belongs to the cyclophilin-type PPIase family.</text>
</comment>
<protein>
    <recommendedName>
        <fullName evidence="2">peptidylprolyl isomerase</fullName>
        <ecNumber evidence="2">5.2.1.8</ecNumber>
    </recommendedName>
</protein>
<dbReference type="PANTHER" id="PTHR11071">
    <property type="entry name" value="PEPTIDYL-PROLYL CIS-TRANS ISOMERASE"/>
    <property type="match status" value="1"/>
</dbReference>
<name>A0A6V7NGJ5_ANACO</name>
<reference evidence="7" key="1">
    <citation type="submission" date="2020-07" db="EMBL/GenBank/DDBJ databases">
        <authorList>
            <person name="Lin J."/>
        </authorList>
    </citation>
    <scope>NUCLEOTIDE SEQUENCE</scope>
</reference>
<dbReference type="Gene3D" id="2.40.100.10">
    <property type="entry name" value="Cyclophilin-like"/>
    <property type="match status" value="1"/>
</dbReference>
<feature type="domain" description="PPIase cyclophilin-type" evidence="6">
    <location>
        <begin position="84"/>
        <end position="146"/>
    </location>
</feature>
<dbReference type="Pfam" id="PF00160">
    <property type="entry name" value="Pro_isomerase"/>
    <property type="match status" value="1"/>
</dbReference>
<evidence type="ECO:0000256" key="2">
    <source>
        <dbReference type="ARBA" id="ARBA00013194"/>
    </source>
</evidence>
<evidence type="ECO:0000259" key="6">
    <source>
        <dbReference type="PROSITE" id="PS50072"/>
    </source>
</evidence>
<dbReference type="SUPFAM" id="SSF50891">
    <property type="entry name" value="Cyclophilin-like"/>
    <property type="match status" value="1"/>
</dbReference>
<dbReference type="GO" id="GO:0016018">
    <property type="term" value="F:cyclosporin A binding"/>
    <property type="evidence" value="ECO:0007669"/>
    <property type="project" value="TreeGrafter"/>
</dbReference>
<dbReference type="InterPro" id="IPR020892">
    <property type="entry name" value="Cyclophilin-type_PPIase_CS"/>
</dbReference>
<dbReference type="InterPro" id="IPR029000">
    <property type="entry name" value="Cyclophilin-like_dom_sf"/>
</dbReference>
<feature type="region of interest" description="Disordered" evidence="5">
    <location>
        <begin position="192"/>
        <end position="250"/>
    </location>
</feature>
<evidence type="ECO:0000256" key="1">
    <source>
        <dbReference type="ARBA" id="ARBA00007365"/>
    </source>
</evidence>
<dbReference type="AlphaFoldDB" id="A0A6V7NGJ5"/>